<sequence>MEITSIERYTIEKVKEKRIAAGLSPRELSLLLGLDASYIAHAENPKYKNKYNLNHLNAFAVIFQCPVKDFIPRLPIPEETKYTLK</sequence>
<dbReference type="AlphaFoldDB" id="A0A415Q9A7"/>
<dbReference type="PROSITE" id="PS50943">
    <property type="entry name" value="HTH_CROC1"/>
    <property type="match status" value="1"/>
</dbReference>
<name>A0A415Q9A7_9BACT</name>
<evidence type="ECO:0000313" key="2">
    <source>
        <dbReference type="EMBL" id="RHM37939.1"/>
    </source>
</evidence>
<dbReference type="Gene3D" id="1.10.260.40">
    <property type="entry name" value="lambda repressor-like DNA-binding domains"/>
    <property type="match status" value="1"/>
</dbReference>
<dbReference type="GO" id="GO:0003677">
    <property type="term" value="F:DNA binding"/>
    <property type="evidence" value="ECO:0007669"/>
    <property type="project" value="InterPro"/>
</dbReference>
<dbReference type="SUPFAM" id="SSF47413">
    <property type="entry name" value="lambda repressor-like DNA-binding domains"/>
    <property type="match status" value="1"/>
</dbReference>
<protein>
    <submittedName>
        <fullName evidence="2">XRE family transcriptional regulator</fullName>
    </submittedName>
</protein>
<dbReference type="Proteomes" id="UP000286038">
    <property type="component" value="Unassembled WGS sequence"/>
</dbReference>
<dbReference type="RefSeq" id="WP_118451144.1">
    <property type="nucleotide sequence ID" value="NZ_CABJDM010000050.1"/>
</dbReference>
<dbReference type="InterPro" id="IPR001387">
    <property type="entry name" value="Cro/C1-type_HTH"/>
</dbReference>
<feature type="domain" description="HTH cro/C1-type" evidence="1">
    <location>
        <begin position="14"/>
        <end position="70"/>
    </location>
</feature>
<gene>
    <name evidence="2" type="ORF">DWZ68_18225</name>
</gene>
<dbReference type="InterPro" id="IPR010982">
    <property type="entry name" value="Lambda_DNA-bd_dom_sf"/>
</dbReference>
<dbReference type="CDD" id="cd00093">
    <property type="entry name" value="HTH_XRE"/>
    <property type="match status" value="1"/>
</dbReference>
<reference evidence="2 3" key="1">
    <citation type="submission" date="2018-08" db="EMBL/GenBank/DDBJ databases">
        <title>A genome reference for cultivated species of the human gut microbiota.</title>
        <authorList>
            <person name="Zou Y."/>
            <person name="Xue W."/>
            <person name="Luo G."/>
        </authorList>
    </citation>
    <scope>NUCLEOTIDE SEQUENCE [LARGE SCALE GENOMIC DNA]</scope>
    <source>
        <strain evidence="2 3">AF34-33</strain>
    </source>
</reference>
<dbReference type="SMART" id="SM00530">
    <property type="entry name" value="HTH_XRE"/>
    <property type="match status" value="1"/>
</dbReference>
<dbReference type="EMBL" id="QRPV01000050">
    <property type="protein sequence ID" value="RHM37939.1"/>
    <property type="molecule type" value="Genomic_DNA"/>
</dbReference>
<accession>A0A415Q9A7</accession>
<evidence type="ECO:0000259" key="1">
    <source>
        <dbReference type="PROSITE" id="PS50943"/>
    </source>
</evidence>
<proteinExistence type="predicted"/>
<comment type="caution">
    <text evidence="2">The sequence shown here is derived from an EMBL/GenBank/DDBJ whole genome shotgun (WGS) entry which is preliminary data.</text>
</comment>
<evidence type="ECO:0000313" key="3">
    <source>
        <dbReference type="Proteomes" id="UP000286038"/>
    </source>
</evidence>
<organism evidence="2 3">
    <name type="scientific">Butyricimonas virosa</name>
    <dbReference type="NCBI Taxonomy" id="544645"/>
    <lineage>
        <taxon>Bacteria</taxon>
        <taxon>Pseudomonadati</taxon>
        <taxon>Bacteroidota</taxon>
        <taxon>Bacteroidia</taxon>
        <taxon>Bacteroidales</taxon>
        <taxon>Odoribacteraceae</taxon>
        <taxon>Butyricimonas</taxon>
    </lineage>
</organism>